<dbReference type="GO" id="GO:0005789">
    <property type="term" value="C:endoplasmic reticulum membrane"/>
    <property type="evidence" value="ECO:0007669"/>
    <property type="project" value="UniProtKB-SubCell"/>
</dbReference>
<dbReference type="EC" id="2.5.1.87" evidence="5"/>
<feature type="transmembrane region" description="Helical" evidence="13">
    <location>
        <begin position="9"/>
        <end position="27"/>
    </location>
</feature>
<accession>A0A9N9WPY1</accession>
<dbReference type="EMBL" id="OU895878">
    <property type="protein sequence ID" value="CAG9801700.1"/>
    <property type="molecule type" value="Genomic_DNA"/>
</dbReference>
<evidence type="ECO:0000256" key="4">
    <source>
        <dbReference type="ARBA" id="ARBA00005432"/>
    </source>
</evidence>
<evidence type="ECO:0000256" key="3">
    <source>
        <dbReference type="ARBA" id="ARBA00004922"/>
    </source>
</evidence>
<name>A0A9N9WPY1_9DIPT</name>
<evidence type="ECO:0000256" key="7">
    <source>
        <dbReference type="ARBA" id="ARBA00022692"/>
    </source>
</evidence>
<keyword evidence="9" id="KW-0460">Magnesium</keyword>
<gene>
    <name evidence="14" type="ORF">CHIRRI_LOCUS4622</name>
</gene>
<evidence type="ECO:0000256" key="10">
    <source>
        <dbReference type="ARBA" id="ARBA00022989"/>
    </source>
</evidence>
<keyword evidence="10 13" id="KW-1133">Transmembrane helix</keyword>
<dbReference type="InterPro" id="IPR038887">
    <property type="entry name" value="Nus1/NgBR"/>
</dbReference>
<evidence type="ECO:0000256" key="5">
    <source>
        <dbReference type="ARBA" id="ARBA00012596"/>
    </source>
</evidence>
<evidence type="ECO:0000256" key="8">
    <source>
        <dbReference type="ARBA" id="ARBA00022824"/>
    </source>
</evidence>
<evidence type="ECO:0000256" key="9">
    <source>
        <dbReference type="ARBA" id="ARBA00022842"/>
    </source>
</evidence>
<keyword evidence="15" id="KW-1185">Reference proteome</keyword>
<proteinExistence type="inferred from homology"/>
<dbReference type="AlphaFoldDB" id="A0A9N9WPY1"/>
<dbReference type="PANTHER" id="PTHR21528:SF0">
    <property type="entry name" value="DEHYDRODOLICHYL DIPHOSPHATE SYNTHASE COMPLEX SUBUNIT NUS1"/>
    <property type="match status" value="1"/>
</dbReference>
<sequence>MESVLLKVIWYLVHLIVNLFETIYYFGLEFRENFHNFITNITKDKPSSTKESELQLIESSVQDLEKIPKHIIVILNINNEKDVDLSQLTNLIYWSMNSGVNFISFYDYKGIVKHQLASSLHHIISKKLNISDNENIVWGPNYLKGSNSDGVKFPHRNGYRRHIVINLYSSDDGYGKFNELLTDELYKKATNFGDDETLNSRNITIDKVDRKLSKLFGNIPDPELAIYFGNITCTAGVLPWHIRLTEFIQIAYKQHHLSLDKYLRVLHKYARCEQRFGK</sequence>
<keyword evidence="11 13" id="KW-0472">Membrane</keyword>
<evidence type="ECO:0000256" key="11">
    <source>
        <dbReference type="ARBA" id="ARBA00023136"/>
    </source>
</evidence>
<comment type="similarity">
    <text evidence="4">Belongs to the UPP synthase family.</text>
</comment>
<evidence type="ECO:0000256" key="2">
    <source>
        <dbReference type="ARBA" id="ARBA00004586"/>
    </source>
</evidence>
<dbReference type="Proteomes" id="UP001153620">
    <property type="component" value="Chromosome 2"/>
</dbReference>
<reference evidence="14" key="2">
    <citation type="submission" date="2022-10" db="EMBL/GenBank/DDBJ databases">
        <authorList>
            <consortium name="ENA_rothamsted_submissions"/>
            <consortium name="culmorum"/>
            <person name="King R."/>
        </authorList>
    </citation>
    <scope>NUCLEOTIDE SEQUENCE</scope>
</reference>
<dbReference type="GO" id="GO:0045547">
    <property type="term" value="F:ditrans,polycis-polyprenyl diphosphate synthase [(2E,6E)-farnesyl diphosphate specific] activity"/>
    <property type="evidence" value="ECO:0007669"/>
    <property type="project" value="UniProtKB-EC"/>
</dbReference>
<comment type="cofactor">
    <cofactor evidence="1">
        <name>Mg(2+)</name>
        <dbReference type="ChEBI" id="CHEBI:18420"/>
    </cofactor>
</comment>
<evidence type="ECO:0000256" key="13">
    <source>
        <dbReference type="SAM" id="Phobius"/>
    </source>
</evidence>
<dbReference type="Gene3D" id="3.40.1180.10">
    <property type="entry name" value="Decaprenyl diphosphate synthase-like"/>
    <property type="match status" value="1"/>
</dbReference>
<dbReference type="SUPFAM" id="SSF64005">
    <property type="entry name" value="Undecaprenyl diphosphate synthase"/>
    <property type="match status" value="1"/>
</dbReference>
<evidence type="ECO:0000313" key="15">
    <source>
        <dbReference type="Proteomes" id="UP001153620"/>
    </source>
</evidence>
<dbReference type="GO" id="GO:1904423">
    <property type="term" value="C:dehydrodolichyl diphosphate synthase complex"/>
    <property type="evidence" value="ECO:0007669"/>
    <property type="project" value="InterPro"/>
</dbReference>
<organism evidence="14 15">
    <name type="scientific">Chironomus riparius</name>
    <dbReference type="NCBI Taxonomy" id="315576"/>
    <lineage>
        <taxon>Eukaryota</taxon>
        <taxon>Metazoa</taxon>
        <taxon>Ecdysozoa</taxon>
        <taxon>Arthropoda</taxon>
        <taxon>Hexapoda</taxon>
        <taxon>Insecta</taxon>
        <taxon>Pterygota</taxon>
        <taxon>Neoptera</taxon>
        <taxon>Endopterygota</taxon>
        <taxon>Diptera</taxon>
        <taxon>Nematocera</taxon>
        <taxon>Chironomoidea</taxon>
        <taxon>Chironomidae</taxon>
        <taxon>Chironominae</taxon>
        <taxon>Chironomus</taxon>
    </lineage>
</organism>
<comment type="catalytic activity">
    <reaction evidence="12">
        <text>n isopentenyl diphosphate + (2E,6E)-farnesyl diphosphate = a di-trans,poly-cis-polyprenyl diphosphate + n diphosphate</text>
        <dbReference type="Rhea" id="RHEA:53008"/>
        <dbReference type="Rhea" id="RHEA-COMP:19494"/>
        <dbReference type="ChEBI" id="CHEBI:33019"/>
        <dbReference type="ChEBI" id="CHEBI:128769"/>
        <dbReference type="ChEBI" id="CHEBI:136960"/>
        <dbReference type="ChEBI" id="CHEBI:175763"/>
        <dbReference type="EC" id="2.5.1.87"/>
    </reaction>
</comment>
<comment type="pathway">
    <text evidence="3">Protein modification; protein glycosylation.</text>
</comment>
<dbReference type="PANTHER" id="PTHR21528">
    <property type="entry name" value="DEHYDRODOLICHYL DIPHOSPHATE SYNTHASE COMPLEX SUBUNIT NUS1"/>
    <property type="match status" value="1"/>
</dbReference>
<evidence type="ECO:0000256" key="1">
    <source>
        <dbReference type="ARBA" id="ARBA00001946"/>
    </source>
</evidence>
<protein>
    <recommendedName>
        <fullName evidence="5">ditrans,polycis-polyprenyl diphosphate synthase [(2E,6E)-farnesyldiphosphate specific]</fullName>
        <ecNumber evidence="5">2.5.1.87</ecNumber>
    </recommendedName>
</protein>
<keyword evidence="7 13" id="KW-0812">Transmembrane</keyword>
<dbReference type="OrthoDB" id="19639at2759"/>
<evidence type="ECO:0000256" key="6">
    <source>
        <dbReference type="ARBA" id="ARBA00022679"/>
    </source>
</evidence>
<evidence type="ECO:0000313" key="14">
    <source>
        <dbReference type="EMBL" id="CAG9801700.1"/>
    </source>
</evidence>
<evidence type="ECO:0000256" key="12">
    <source>
        <dbReference type="ARBA" id="ARBA00047353"/>
    </source>
</evidence>
<comment type="subcellular location">
    <subcellularLocation>
        <location evidence="2">Endoplasmic reticulum membrane</location>
    </subcellularLocation>
</comment>
<keyword evidence="8" id="KW-0256">Endoplasmic reticulum</keyword>
<keyword evidence="6" id="KW-0808">Transferase</keyword>
<dbReference type="InterPro" id="IPR036424">
    <property type="entry name" value="UPP_synth-like_sf"/>
</dbReference>
<reference evidence="14" key="1">
    <citation type="submission" date="2022-01" db="EMBL/GenBank/DDBJ databases">
        <authorList>
            <person name="King R."/>
        </authorList>
    </citation>
    <scope>NUCLEOTIDE SEQUENCE</scope>
</reference>